<name>A0A5B7YLH2_9ALTE</name>
<gene>
    <name evidence="1" type="ORF">FBQ74_18790</name>
</gene>
<reference evidence="1 2" key="1">
    <citation type="submission" date="2019-04" db="EMBL/GenBank/DDBJ databases">
        <title>Salinimonas iocasae sp. nov., a halophilic bacterium isolated from the outer tube casing of tubeworms in Okinawa Trough.</title>
        <authorList>
            <person name="Zhang H."/>
            <person name="Wang H."/>
            <person name="Li C."/>
        </authorList>
    </citation>
    <scope>NUCLEOTIDE SEQUENCE [LARGE SCALE GENOMIC DNA]</scope>
    <source>
        <strain evidence="1 2">KX18D6</strain>
        <plasmid evidence="1 2">plas12</plasmid>
    </source>
</reference>
<evidence type="ECO:0000313" key="1">
    <source>
        <dbReference type="EMBL" id="QCZ95569.1"/>
    </source>
</evidence>
<sequence>MNLQHGFYSKSTSINPDARMIQAGALRSAELAMLVALMGSAIEEFQLDTGARLYAYVIENPEPISLSQMQYHMNSVMTKIKKLRVKF</sequence>
<geneLocation type="plasmid" evidence="1 2">
    <name>plas12</name>
</geneLocation>
<keyword evidence="2" id="KW-1185">Reference proteome</keyword>
<dbReference type="EMBL" id="CP039853">
    <property type="protein sequence ID" value="QCZ95569.1"/>
    <property type="molecule type" value="Genomic_DNA"/>
</dbReference>
<protein>
    <submittedName>
        <fullName evidence="1">Uncharacterized protein</fullName>
    </submittedName>
</protein>
<dbReference type="Proteomes" id="UP000304912">
    <property type="component" value="Plasmid plas12"/>
</dbReference>
<evidence type="ECO:0000313" key="2">
    <source>
        <dbReference type="Proteomes" id="UP000304912"/>
    </source>
</evidence>
<proteinExistence type="predicted"/>
<keyword evidence="1" id="KW-0614">Plasmid</keyword>
<accession>A0A5B7YLH2</accession>
<dbReference type="RefSeq" id="WP_139758255.1">
    <property type="nucleotide sequence ID" value="NZ_CP039853.1"/>
</dbReference>
<organism evidence="1 2">
    <name type="scientific">Salinimonas iocasae</name>
    <dbReference type="NCBI Taxonomy" id="2572577"/>
    <lineage>
        <taxon>Bacteria</taxon>
        <taxon>Pseudomonadati</taxon>
        <taxon>Pseudomonadota</taxon>
        <taxon>Gammaproteobacteria</taxon>
        <taxon>Alteromonadales</taxon>
        <taxon>Alteromonadaceae</taxon>
        <taxon>Alteromonas/Salinimonas group</taxon>
        <taxon>Salinimonas</taxon>
    </lineage>
</organism>
<dbReference type="AlphaFoldDB" id="A0A5B7YLH2"/>
<dbReference type="KEGG" id="salk:FBQ74_18790"/>
<dbReference type="OrthoDB" id="9837366at2"/>